<protein>
    <submittedName>
        <fullName evidence="2">Uncharacterized protein</fullName>
    </submittedName>
</protein>
<evidence type="ECO:0000256" key="1">
    <source>
        <dbReference type="SAM" id="Phobius"/>
    </source>
</evidence>
<keyword evidence="1" id="KW-0472">Membrane</keyword>
<name>A0A0K1P7A4_9MOLU</name>
<keyword evidence="3" id="KW-1185">Reference proteome</keyword>
<dbReference type="OrthoDB" id="390308at2"/>
<feature type="transmembrane region" description="Helical" evidence="1">
    <location>
        <begin position="278"/>
        <end position="301"/>
    </location>
</feature>
<dbReference type="AlphaFoldDB" id="A0A0K1P7A4"/>
<keyword evidence="1" id="KW-0812">Transmembrane</keyword>
<dbReference type="EMBL" id="CP012328">
    <property type="protein sequence ID" value="AKU79777.1"/>
    <property type="molecule type" value="Genomic_DNA"/>
</dbReference>
<proteinExistence type="predicted"/>
<dbReference type="RefSeq" id="WP_075048368.1">
    <property type="nucleotide sequence ID" value="NZ_CP012328.1"/>
</dbReference>
<reference evidence="2 3" key="1">
    <citation type="journal article" date="2015" name="Genome Announc.">
        <title>Complete Genome Sequence of Spiroplasma turonicum Strain Tab4cT, a Parasite of a Horse Fly, Haematopota sp. (Diptera: Tabanidae).</title>
        <authorList>
            <person name="Davis R.E."/>
            <person name="Shao J."/>
            <person name="Zhao Y."/>
            <person name="Gasparich G.E."/>
            <person name="Gaynor B.J."/>
            <person name="Donofrio N."/>
        </authorList>
    </citation>
    <scope>NUCLEOTIDE SEQUENCE [LARGE SCALE GENOMIC DNA]</scope>
    <source>
        <strain evidence="2 3">Tab4c</strain>
    </source>
</reference>
<organism evidence="2 3">
    <name type="scientific">Spiroplasma turonicum</name>
    <dbReference type="NCBI Taxonomy" id="216946"/>
    <lineage>
        <taxon>Bacteria</taxon>
        <taxon>Bacillati</taxon>
        <taxon>Mycoplasmatota</taxon>
        <taxon>Mollicutes</taxon>
        <taxon>Entomoplasmatales</taxon>
        <taxon>Spiroplasmataceae</taxon>
        <taxon>Spiroplasma</taxon>
    </lineage>
</organism>
<dbReference type="Proteomes" id="UP000067243">
    <property type="component" value="Chromosome"/>
</dbReference>
<keyword evidence="1" id="KW-1133">Transmembrane helix</keyword>
<dbReference type="PATRIC" id="fig|216946.3.peg.533"/>
<feature type="transmembrane region" description="Helical" evidence="1">
    <location>
        <begin position="16"/>
        <end position="38"/>
    </location>
</feature>
<sequence>MQKFLTFFTVKNKLKLIIFSVVFSVYFLFSLLMVTPGVGVESLRFIKSIENQISKVMPKGVYVVDGQDPSYETIMETVIKKAYSADAVSTLNSYETENYNQKKEDYTNFANKWYESRWSKVKENKGDIDLYDLGIDLISFDEAVSTEFLSYGYVHAGIAWMFQTNGLNEIFSSSIRNDLLRNQTIVDQDLYDSKMKSSDPGVDGIDIYDSPGTLLINNKIWYLNKQIENIKYGMNVFGHNIFKDKSLNESNMSKTSVTADELYTPHFTETLDNLRVGVILFFILLIVVLPGYILVLTMLLISKKKGAK</sequence>
<evidence type="ECO:0000313" key="2">
    <source>
        <dbReference type="EMBL" id="AKU79777.1"/>
    </source>
</evidence>
<evidence type="ECO:0000313" key="3">
    <source>
        <dbReference type="Proteomes" id="UP000067243"/>
    </source>
</evidence>
<dbReference type="KEGG" id="stur:STURON_00531"/>
<gene>
    <name evidence="2" type="ORF">STURON_00531</name>
</gene>
<accession>A0A0K1P7A4</accession>
<dbReference type="STRING" id="216946.STURO_v1c05290"/>